<accession>A0A117RFW8</accession>
<keyword evidence="2" id="KW-1133">Transmembrane helix</keyword>
<protein>
    <recommendedName>
        <fullName evidence="6">Gram-positive cocci surface proteins LPxTG domain-containing protein</fullName>
    </recommendedName>
</protein>
<evidence type="ECO:0000256" key="2">
    <source>
        <dbReference type="SAM" id="Phobius"/>
    </source>
</evidence>
<evidence type="ECO:0000313" key="5">
    <source>
        <dbReference type="Proteomes" id="UP000052982"/>
    </source>
</evidence>
<feature type="compositionally biased region" description="Basic and acidic residues" evidence="1">
    <location>
        <begin position="30"/>
        <end position="75"/>
    </location>
</feature>
<sequence>MRSARIILASAAASAVLALTAPGAYAADGDWEKGDSSYSKKDESSTKEDSGYSKDDSSWSKEEDSGKEHDKDYGKPHGGVHTGGGALTLVTDGHEKGAKEWSKEDGSKEESWSKDDSSKESSWSKDDSSWSKEDGEDSWSGKDKPHGGVHTGGGALAAPGVTAGGLAVLAVAGAGLYGVRRKKSAHGLA</sequence>
<feature type="chain" id="PRO_5007155480" description="Gram-positive cocci surface proteins LPxTG domain-containing protein" evidence="3">
    <location>
        <begin position="27"/>
        <end position="189"/>
    </location>
</feature>
<keyword evidence="5" id="KW-1185">Reference proteome</keyword>
<feature type="region of interest" description="Disordered" evidence="1">
    <location>
        <begin position="23"/>
        <end position="160"/>
    </location>
</feature>
<feature type="signal peptide" evidence="3">
    <location>
        <begin position="1"/>
        <end position="26"/>
    </location>
</feature>
<organism evidence="4 5">
    <name type="scientific">Streptomyces griseoruber</name>
    <dbReference type="NCBI Taxonomy" id="1943"/>
    <lineage>
        <taxon>Bacteria</taxon>
        <taxon>Bacillati</taxon>
        <taxon>Actinomycetota</taxon>
        <taxon>Actinomycetes</taxon>
        <taxon>Kitasatosporales</taxon>
        <taxon>Streptomycetaceae</taxon>
        <taxon>Streptomyces</taxon>
    </lineage>
</organism>
<dbReference type="RefSeq" id="WP_055637477.1">
    <property type="nucleotide sequence ID" value="NZ_JBIRRP010000008.1"/>
</dbReference>
<dbReference type="EMBL" id="LMWW01000003">
    <property type="protein sequence ID" value="KUN88601.1"/>
    <property type="molecule type" value="Genomic_DNA"/>
</dbReference>
<gene>
    <name evidence="4" type="ORF">AQJ64_02695</name>
</gene>
<name>A0A117RFW8_9ACTN</name>
<keyword evidence="3" id="KW-0732">Signal</keyword>
<evidence type="ECO:0008006" key="6">
    <source>
        <dbReference type="Google" id="ProtNLM"/>
    </source>
</evidence>
<dbReference type="AlphaFoldDB" id="A0A117RFW8"/>
<dbReference type="Proteomes" id="UP000052982">
    <property type="component" value="Unassembled WGS sequence"/>
</dbReference>
<keyword evidence="2" id="KW-0812">Transmembrane</keyword>
<feature type="compositionally biased region" description="Gly residues" evidence="1">
    <location>
        <begin position="76"/>
        <end position="86"/>
    </location>
</feature>
<feature type="compositionally biased region" description="Basic and acidic residues" evidence="1">
    <location>
        <begin position="92"/>
        <end position="146"/>
    </location>
</feature>
<feature type="transmembrane region" description="Helical" evidence="2">
    <location>
        <begin position="156"/>
        <end position="179"/>
    </location>
</feature>
<keyword evidence="2" id="KW-0472">Membrane</keyword>
<dbReference type="STRING" id="1943.AQJ64_02695"/>
<comment type="caution">
    <text evidence="4">The sequence shown here is derived from an EMBL/GenBank/DDBJ whole genome shotgun (WGS) entry which is preliminary data.</text>
</comment>
<evidence type="ECO:0000256" key="1">
    <source>
        <dbReference type="SAM" id="MobiDB-lite"/>
    </source>
</evidence>
<reference evidence="4 5" key="1">
    <citation type="submission" date="2015-10" db="EMBL/GenBank/DDBJ databases">
        <title>Draft genome sequence of Streptomyces griseoruber DSM 40281, type strain for the species Streptomyces griseoruber.</title>
        <authorList>
            <person name="Ruckert C."/>
            <person name="Winkler A."/>
            <person name="Kalinowski J."/>
            <person name="Kampfer P."/>
            <person name="Glaeser S."/>
        </authorList>
    </citation>
    <scope>NUCLEOTIDE SEQUENCE [LARGE SCALE GENOMIC DNA]</scope>
    <source>
        <strain evidence="4 5">DSM 40281</strain>
    </source>
</reference>
<evidence type="ECO:0000256" key="3">
    <source>
        <dbReference type="SAM" id="SignalP"/>
    </source>
</evidence>
<evidence type="ECO:0000313" key="4">
    <source>
        <dbReference type="EMBL" id="KUN88601.1"/>
    </source>
</evidence>
<proteinExistence type="predicted"/>